<accession>A0A024VDU3</accession>
<sequence>MVQNNYIEKKNYILSYGICYGDICEIKERERKKKYYPYYGRNIIVLYIIRRALNINIRV</sequence>
<proteinExistence type="predicted"/>
<gene>
    <name evidence="1" type="ORF">PFFVO_00394</name>
</gene>
<evidence type="ECO:0000313" key="2">
    <source>
        <dbReference type="Proteomes" id="UP000030690"/>
    </source>
</evidence>
<reference evidence="1 2" key="1">
    <citation type="submission" date="2013-02" db="EMBL/GenBank/DDBJ databases">
        <title>The Genome Annotation of Plasmodium falciparum Vietnam Oak-Knoll (FVO).</title>
        <authorList>
            <consortium name="The Broad Institute Genome Sequencing Platform"/>
            <consortium name="The Broad Institute Genome Sequencing Center for Infectious Disease"/>
            <person name="Neafsey D."/>
            <person name="Hoffman S."/>
            <person name="Volkman S."/>
            <person name="Rosenthal P."/>
            <person name="Walker B."/>
            <person name="Young S.K."/>
            <person name="Zeng Q."/>
            <person name="Gargeya S."/>
            <person name="Fitzgerald M."/>
            <person name="Haas B."/>
            <person name="Abouelleil A."/>
            <person name="Allen A.W."/>
            <person name="Alvarado L."/>
            <person name="Arachchi H.M."/>
            <person name="Berlin A.M."/>
            <person name="Chapman S.B."/>
            <person name="Gainer-Dewar J."/>
            <person name="Goldberg J."/>
            <person name="Griggs A."/>
            <person name="Gujja S."/>
            <person name="Hansen M."/>
            <person name="Howarth C."/>
            <person name="Imamovic A."/>
            <person name="Ireland A."/>
            <person name="Larimer J."/>
            <person name="McCowan C."/>
            <person name="Murphy C."/>
            <person name="Pearson M."/>
            <person name="Poon T.W."/>
            <person name="Priest M."/>
            <person name="Roberts A."/>
            <person name="Saif S."/>
            <person name="Shea T."/>
            <person name="Sisk P."/>
            <person name="Sykes S."/>
            <person name="Wortman J."/>
            <person name="Nusbaum C."/>
            <person name="Birren B."/>
        </authorList>
    </citation>
    <scope>NUCLEOTIDE SEQUENCE [LARGE SCALE GENOMIC DNA]</scope>
    <source>
        <strain evidence="2">Vietnam Oak-Knoll (FVO)</strain>
    </source>
</reference>
<protein>
    <submittedName>
        <fullName evidence="1">Uncharacterized protein</fullName>
    </submittedName>
</protein>
<dbReference type="EMBL" id="KI925016">
    <property type="protein sequence ID" value="ETW20634.1"/>
    <property type="molecule type" value="Genomic_DNA"/>
</dbReference>
<dbReference type="AlphaFoldDB" id="A0A024VDU3"/>
<reference evidence="1 2" key="2">
    <citation type="submission" date="2013-02" db="EMBL/GenBank/DDBJ databases">
        <title>The Genome Sequence of Plasmodium falciparum Vietnam Oak-Knoll (FVO).</title>
        <authorList>
            <consortium name="The Broad Institute Genome Sequencing Platform"/>
            <consortium name="The Broad Institute Genome Sequencing Center for Infectious Disease"/>
            <person name="Neafsey D."/>
            <person name="Cheeseman I."/>
            <person name="Volkman S."/>
            <person name="Adams J."/>
            <person name="Walker B."/>
            <person name="Young S.K."/>
            <person name="Zeng Q."/>
            <person name="Gargeya S."/>
            <person name="Fitzgerald M."/>
            <person name="Haas B."/>
            <person name="Abouelleil A."/>
            <person name="Alvarado L."/>
            <person name="Arachchi H.M."/>
            <person name="Berlin A.M."/>
            <person name="Chapman S.B."/>
            <person name="Dewar J."/>
            <person name="Goldberg J."/>
            <person name="Griggs A."/>
            <person name="Gujja S."/>
            <person name="Hansen M."/>
            <person name="Howarth C."/>
            <person name="Imamovic A."/>
            <person name="Larimer J."/>
            <person name="McCowan C."/>
            <person name="Murphy C."/>
            <person name="Neiman D."/>
            <person name="Pearson M."/>
            <person name="Priest M."/>
            <person name="Roberts A."/>
            <person name="Saif S."/>
            <person name="Shea T."/>
            <person name="Sisk P."/>
            <person name="Sykes S."/>
            <person name="Wortman J."/>
            <person name="Nusbaum C."/>
            <person name="Birren B."/>
        </authorList>
    </citation>
    <scope>NUCLEOTIDE SEQUENCE [LARGE SCALE GENOMIC DNA]</scope>
    <source>
        <strain evidence="2">Vietnam Oak-Knoll (FVO)</strain>
    </source>
</reference>
<evidence type="ECO:0000313" key="1">
    <source>
        <dbReference type="EMBL" id="ETW20634.1"/>
    </source>
</evidence>
<dbReference type="Proteomes" id="UP000030690">
    <property type="component" value="Unassembled WGS sequence"/>
</dbReference>
<name>A0A024VDU3_PLAFA</name>
<organism evidence="1 2">
    <name type="scientific">Plasmodium falciparum Vietnam Oak-Knoll</name>
    <name type="common">FVO</name>
    <dbReference type="NCBI Taxonomy" id="1036723"/>
    <lineage>
        <taxon>Eukaryota</taxon>
        <taxon>Sar</taxon>
        <taxon>Alveolata</taxon>
        <taxon>Apicomplexa</taxon>
        <taxon>Aconoidasida</taxon>
        <taxon>Haemosporida</taxon>
        <taxon>Plasmodiidae</taxon>
        <taxon>Plasmodium</taxon>
        <taxon>Plasmodium (Laverania)</taxon>
    </lineage>
</organism>